<keyword evidence="4" id="KW-1185">Reference proteome</keyword>
<evidence type="ECO:0000313" key="3">
    <source>
        <dbReference type="EMBL" id="GER33768.1"/>
    </source>
</evidence>
<dbReference type="Pfam" id="PF10536">
    <property type="entry name" value="PMD"/>
    <property type="match status" value="1"/>
</dbReference>
<sequence>MTLLEKVSKNKRVNYKVALRNVLESLEDEDIHWRQYLTWELPDDLQSNIDWVRRVSPIFANNYVVHHAPHLLAKQFGLTNNVKYTLYHIGMKDNRGSKSHNWTKKYEVHIAKWMNPLFLEDPPAVHGETSPSREDNPALPPLQLSPGSEDPPSSSREDPSSRISKVAGEQPAGQEICVFVRSKRKGVAQDPHAAHQETGPDPPESFEPITDLHLPVEDTDETGSPLLPQMIPVPPWTTKNRRNRFRCSPQSCFLPSLCTEE</sequence>
<evidence type="ECO:0000256" key="1">
    <source>
        <dbReference type="SAM" id="MobiDB-lite"/>
    </source>
</evidence>
<dbReference type="AlphaFoldDB" id="A0A5A7PMC8"/>
<feature type="region of interest" description="Disordered" evidence="1">
    <location>
        <begin position="122"/>
        <end position="170"/>
    </location>
</feature>
<reference evidence="4" key="1">
    <citation type="journal article" date="2019" name="Curr. Biol.">
        <title>Genome Sequence of Striga asiatica Provides Insight into the Evolution of Plant Parasitism.</title>
        <authorList>
            <person name="Yoshida S."/>
            <person name="Kim S."/>
            <person name="Wafula E.K."/>
            <person name="Tanskanen J."/>
            <person name="Kim Y.M."/>
            <person name="Honaas L."/>
            <person name="Yang Z."/>
            <person name="Spallek T."/>
            <person name="Conn C.E."/>
            <person name="Ichihashi Y."/>
            <person name="Cheong K."/>
            <person name="Cui S."/>
            <person name="Der J.P."/>
            <person name="Gundlach H."/>
            <person name="Jiao Y."/>
            <person name="Hori C."/>
            <person name="Ishida J.K."/>
            <person name="Kasahara H."/>
            <person name="Kiba T."/>
            <person name="Kim M.S."/>
            <person name="Koo N."/>
            <person name="Laohavisit A."/>
            <person name="Lee Y.H."/>
            <person name="Lumba S."/>
            <person name="McCourt P."/>
            <person name="Mortimer J.C."/>
            <person name="Mutuku J.M."/>
            <person name="Nomura T."/>
            <person name="Sasaki-Sekimoto Y."/>
            <person name="Seto Y."/>
            <person name="Wang Y."/>
            <person name="Wakatake T."/>
            <person name="Sakakibara H."/>
            <person name="Demura T."/>
            <person name="Yamaguchi S."/>
            <person name="Yoneyama K."/>
            <person name="Manabe R.I."/>
            <person name="Nelson D.C."/>
            <person name="Schulman A.H."/>
            <person name="Timko M.P."/>
            <person name="dePamphilis C.W."/>
            <person name="Choi D."/>
            <person name="Shirasu K."/>
        </authorList>
    </citation>
    <scope>NUCLEOTIDE SEQUENCE [LARGE SCALE GENOMIC DNA]</scope>
    <source>
        <strain evidence="4">cv. UVA1</strain>
    </source>
</reference>
<dbReference type="OrthoDB" id="1431524at2759"/>
<feature type="region of interest" description="Disordered" evidence="1">
    <location>
        <begin position="187"/>
        <end position="241"/>
    </location>
</feature>
<gene>
    <name evidence="3" type="ORF">STAS_09932</name>
</gene>
<evidence type="ECO:0000259" key="2">
    <source>
        <dbReference type="Pfam" id="PF10536"/>
    </source>
</evidence>
<dbReference type="EMBL" id="BKCP01004783">
    <property type="protein sequence ID" value="GER33768.1"/>
    <property type="molecule type" value="Genomic_DNA"/>
</dbReference>
<protein>
    <submittedName>
        <fullName evidence="3">Serine/threonine-protein phosphatase</fullName>
    </submittedName>
</protein>
<feature type="compositionally biased region" description="Low complexity" evidence="1">
    <location>
        <begin position="145"/>
        <end position="154"/>
    </location>
</feature>
<dbReference type="Proteomes" id="UP000325081">
    <property type="component" value="Unassembled WGS sequence"/>
</dbReference>
<dbReference type="InterPro" id="IPR019557">
    <property type="entry name" value="AminoTfrase-like_pln_mobile"/>
</dbReference>
<name>A0A5A7PMC8_STRAF</name>
<feature type="domain" description="Aminotransferase-like plant mobile" evidence="2">
    <location>
        <begin position="6"/>
        <end position="117"/>
    </location>
</feature>
<organism evidence="3 4">
    <name type="scientific">Striga asiatica</name>
    <name type="common">Asiatic witchweed</name>
    <name type="synonym">Buchnera asiatica</name>
    <dbReference type="NCBI Taxonomy" id="4170"/>
    <lineage>
        <taxon>Eukaryota</taxon>
        <taxon>Viridiplantae</taxon>
        <taxon>Streptophyta</taxon>
        <taxon>Embryophyta</taxon>
        <taxon>Tracheophyta</taxon>
        <taxon>Spermatophyta</taxon>
        <taxon>Magnoliopsida</taxon>
        <taxon>eudicotyledons</taxon>
        <taxon>Gunneridae</taxon>
        <taxon>Pentapetalae</taxon>
        <taxon>asterids</taxon>
        <taxon>lamiids</taxon>
        <taxon>Lamiales</taxon>
        <taxon>Orobanchaceae</taxon>
        <taxon>Buchnereae</taxon>
        <taxon>Striga</taxon>
    </lineage>
</organism>
<accession>A0A5A7PMC8</accession>
<comment type="caution">
    <text evidence="3">The sequence shown here is derived from an EMBL/GenBank/DDBJ whole genome shotgun (WGS) entry which is preliminary data.</text>
</comment>
<evidence type="ECO:0000313" key="4">
    <source>
        <dbReference type="Proteomes" id="UP000325081"/>
    </source>
</evidence>
<proteinExistence type="predicted"/>